<dbReference type="InterPro" id="IPR049810">
    <property type="entry name" value="S6_alt_immun-like"/>
</dbReference>
<reference evidence="1 2" key="1">
    <citation type="submission" date="2015-10" db="EMBL/GenBank/DDBJ databases">
        <title>Pseudomonas helleri sp. nov. and Pseudomonas weihenstephanensis sp. nov., isolated from raw cows milk.</title>
        <authorList>
            <person name="Von Neubeck M."/>
            <person name="Huptas C."/>
            <person name="Wenning M."/>
            <person name="Scherer S."/>
        </authorList>
    </citation>
    <scope>NUCLEOTIDE SEQUENCE [LARGE SCALE GENOMIC DNA]</scope>
    <source>
        <strain evidence="1 2">BSTT44</strain>
    </source>
</reference>
<dbReference type="RefSeq" id="WP_055102298.1">
    <property type="nucleotide sequence ID" value="NZ_LLWH01000097.1"/>
</dbReference>
<accession>A0A0Q1CHV6</accession>
<dbReference type="Proteomes" id="UP000050342">
    <property type="component" value="Unassembled WGS sequence"/>
</dbReference>
<dbReference type="EMBL" id="LLWH01000097">
    <property type="protein sequence ID" value="KQB54285.1"/>
    <property type="molecule type" value="Genomic_DNA"/>
</dbReference>
<keyword evidence="2" id="KW-1185">Reference proteome</keyword>
<gene>
    <name evidence="1" type="ORF">AQS70_22270</name>
</gene>
<evidence type="ECO:0000313" key="1">
    <source>
        <dbReference type="EMBL" id="KQB54285.1"/>
    </source>
</evidence>
<dbReference type="AlphaFoldDB" id="A0A0Q1CHV6"/>
<sequence>MYLQLTGFLPEPNEDDSLKFKHALHGDVEVKSLEIMGWKTLEDAGGWETEITADQAIRFAELLDEPQIVSLVLFIGCVA</sequence>
<comment type="caution">
    <text evidence="1">The sequence shown here is derived from an EMBL/GenBank/DDBJ whole genome shotgun (WGS) entry which is preliminary data.</text>
</comment>
<proteinExistence type="predicted"/>
<dbReference type="NCBIfam" id="NF040643">
    <property type="entry name" value="S6_alt_immun"/>
    <property type="match status" value="1"/>
</dbReference>
<organism evidence="1 2">
    <name type="scientific">Pseudomonas endophytica</name>
    <dbReference type="NCBI Taxonomy" id="1563157"/>
    <lineage>
        <taxon>Bacteria</taxon>
        <taxon>Pseudomonadati</taxon>
        <taxon>Pseudomonadota</taxon>
        <taxon>Gammaproteobacteria</taxon>
        <taxon>Pseudomonadales</taxon>
        <taxon>Pseudomonadaceae</taxon>
        <taxon>Pseudomonas</taxon>
    </lineage>
</organism>
<name>A0A0Q1CHV6_9PSED</name>
<evidence type="ECO:0000313" key="2">
    <source>
        <dbReference type="Proteomes" id="UP000050342"/>
    </source>
</evidence>
<dbReference type="OrthoDB" id="6937788at2"/>
<protein>
    <submittedName>
        <fullName evidence="1">Uncharacterized protein</fullName>
    </submittedName>
</protein>